<evidence type="ECO:0000259" key="2">
    <source>
        <dbReference type="PROSITE" id="PS50887"/>
    </source>
</evidence>
<name>A0A1J0ABY5_9CYAN</name>
<dbReference type="InterPro" id="IPR029787">
    <property type="entry name" value="Nucleotide_cyclase"/>
</dbReference>
<evidence type="ECO:0000256" key="1">
    <source>
        <dbReference type="SAM" id="Phobius"/>
    </source>
</evidence>
<dbReference type="CDD" id="cd01949">
    <property type="entry name" value="GGDEF"/>
    <property type="match status" value="1"/>
</dbReference>
<dbReference type="Proteomes" id="UP000180235">
    <property type="component" value="Chromosome"/>
</dbReference>
<dbReference type="PROSITE" id="PS50887">
    <property type="entry name" value="GGDEF"/>
    <property type="match status" value="1"/>
</dbReference>
<sequence length="333" mass="37843">MVMNWLIIGISLAFLYVSRPLSPIKFSRRWVLHRWYCVFITIIFNGFFYLQWQRLGHNSAYFIIQFIYAVLWFYPDRLGVWFYGVNFVYYMLVISTGHAQGLVRLSGYFTGFSILSITWISEQIILDLRLRDFQLRKTVDEQAQELQKVNRELNQIAFQDSLTGLANRRALDDFLSIAWTRGATTQMPLALLLCDVDYFKRYNDGYGHPAGDQCLRDIAQILRQTIPEPDFCIARYGGEEFALVLPATSDSGAQAVAQNLLENVRRAALPHAYALTGDYVSISIGISSTIPQPDHSPKALILSADLALYQAKSQGRNRAVYQGMSPSLPPAVA</sequence>
<gene>
    <name evidence="3" type="ORF">GlitD10_1111</name>
</gene>
<dbReference type="GO" id="GO:0043709">
    <property type="term" value="P:cell adhesion involved in single-species biofilm formation"/>
    <property type="evidence" value="ECO:0007669"/>
    <property type="project" value="TreeGrafter"/>
</dbReference>
<dbReference type="InterPro" id="IPR043128">
    <property type="entry name" value="Rev_trsase/Diguanyl_cyclase"/>
</dbReference>
<keyword evidence="1" id="KW-1133">Transmembrane helix</keyword>
<dbReference type="EMBL" id="CP017675">
    <property type="protein sequence ID" value="APB33431.1"/>
    <property type="molecule type" value="Genomic_DNA"/>
</dbReference>
<dbReference type="KEGG" id="glt:GlitD10_1111"/>
<organism evidence="3 4">
    <name type="scientific">Gloeomargarita lithophora Alchichica-D10</name>
    <dbReference type="NCBI Taxonomy" id="1188229"/>
    <lineage>
        <taxon>Bacteria</taxon>
        <taxon>Bacillati</taxon>
        <taxon>Cyanobacteriota</taxon>
        <taxon>Cyanophyceae</taxon>
        <taxon>Gloeomargaritales</taxon>
        <taxon>Gloeomargaritaceae</taxon>
        <taxon>Gloeomargarita</taxon>
    </lineage>
</organism>
<dbReference type="AlphaFoldDB" id="A0A1J0ABY5"/>
<dbReference type="Gene3D" id="3.30.70.270">
    <property type="match status" value="1"/>
</dbReference>
<dbReference type="GO" id="GO:0005886">
    <property type="term" value="C:plasma membrane"/>
    <property type="evidence" value="ECO:0007669"/>
    <property type="project" value="TreeGrafter"/>
</dbReference>
<dbReference type="Pfam" id="PF00990">
    <property type="entry name" value="GGDEF"/>
    <property type="match status" value="1"/>
</dbReference>
<dbReference type="SUPFAM" id="SSF55073">
    <property type="entry name" value="Nucleotide cyclase"/>
    <property type="match status" value="1"/>
</dbReference>
<feature type="transmembrane region" description="Helical" evidence="1">
    <location>
        <begin position="34"/>
        <end position="52"/>
    </location>
</feature>
<feature type="transmembrane region" description="Helical" evidence="1">
    <location>
        <begin position="105"/>
        <end position="126"/>
    </location>
</feature>
<evidence type="ECO:0000313" key="4">
    <source>
        <dbReference type="Proteomes" id="UP000180235"/>
    </source>
</evidence>
<accession>A0A1J0ABY5</accession>
<keyword evidence="1" id="KW-0472">Membrane</keyword>
<reference evidence="3 4" key="1">
    <citation type="submission" date="2016-10" db="EMBL/GenBank/DDBJ databases">
        <title>Description of Gloeomargarita lithophora gen. nov., sp. nov., a thylakoid-bearing basal-branching cyanobacterium with intracellular carbonates, and proposal for Gloeomargaritales ord. nov.</title>
        <authorList>
            <person name="Moreira D."/>
            <person name="Tavera R."/>
            <person name="Benzerara K."/>
            <person name="Skouri-Panet F."/>
            <person name="Couradeau E."/>
            <person name="Gerard E."/>
            <person name="Loussert C."/>
            <person name="Novelo E."/>
            <person name="Zivanovic Y."/>
            <person name="Lopez-Garcia P."/>
        </authorList>
    </citation>
    <scope>NUCLEOTIDE SEQUENCE [LARGE SCALE GENOMIC DNA]</scope>
    <source>
        <strain evidence="3 4">D10</strain>
    </source>
</reference>
<dbReference type="GO" id="GO:0052621">
    <property type="term" value="F:diguanylate cyclase activity"/>
    <property type="evidence" value="ECO:0007669"/>
    <property type="project" value="TreeGrafter"/>
</dbReference>
<feature type="transmembrane region" description="Helical" evidence="1">
    <location>
        <begin position="58"/>
        <end position="74"/>
    </location>
</feature>
<feature type="transmembrane region" description="Helical" evidence="1">
    <location>
        <begin position="81"/>
        <end position="99"/>
    </location>
</feature>
<feature type="transmembrane region" description="Helical" evidence="1">
    <location>
        <begin position="6"/>
        <end position="22"/>
    </location>
</feature>
<keyword evidence="4" id="KW-1185">Reference proteome</keyword>
<dbReference type="STRING" id="1188229.GlitD10_1111"/>
<evidence type="ECO:0000313" key="3">
    <source>
        <dbReference type="EMBL" id="APB33431.1"/>
    </source>
</evidence>
<dbReference type="InterPro" id="IPR050469">
    <property type="entry name" value="Diguanylate_Cyclase"/>
</dbReference>
<dbReference type="InterPro" id="IPR000160">
    <property type="entry name" value="GGDEF_dom"/>
</dbReference>
<keyword evidence="1" id="KW-0812">Transmembrane</keyword>
<protein>
    <submittedName>
        <fullName evidence="3">Diguanylate cyclase (GGDEF domain)</fullName>
    </submittedName>
</protein>
<dbReference type="SMART" id="SM00267">
    <property type="entry name" value="GGDEF"/>
    <property type="match status" value="1"/>
</dbReference>
<dbReference type="NCBIfam" id="TIGR00254">
    <property type="entry name" value="GGDEF"/>
    <property type="match status" value="1"/>
</dbReference>
<proteinExistence type="predicted"/>
<dbReference type="FunFam" id="3.30.70.270:FF:000001">
    <property type="entry name" value="Diguanylate cyclase domain protein"/>
    <property type="match status" value="1"/>
</dbReference>
<dbReference type="PANTHER" id="PTHR45138:SF9">
    <property type="entry name" value="DIGUANYLATE CYCLASE DGCM-RELATED"/>
    <property type="match status" value="1"/>
</dbReference>
<dbReference type="GO" id="GO:1902201">
    <property type="term" value="P:negative regulation of bacterial-type flagellum-dependent cell motility"/>
    <property type="evidence" value="ECO:0007669"/>
    <property type="project" value="TreeGrafter"/>
</dbReference>
<feature type="domain" description="GGDEF" evidence="2">
    <location>
        <begin position="187"/>
        <end position="324"/>
    </location>
</feature>
<dbReference type="PANTHER" id="PTHR45138">
    <property type="entry name" value="REGULATORY COMPONENTS OF SENSORY TRANSDUCTION SYSTEM"/>
    <property type="match status" value="1"/>
</dbReference>